<dbReference type="InterPro" id="IPR022648">
    <property type="entry name" value="Pr_cel_nuc_antig_N"/>
</dbReference>
<accession>A0A2N1JEB0</accession>
<evidence type="ECO:0000313" key="11">
    <source>
        <dbReference type="EMBL" id="PKI84887.1"/>
    </source>
</evidence>
<feature type="compositionally biased region" description="Acidic residues" evidence="8">
    <location>
        <begin position="895"/>
        <end position="908"/>
    </location>
</feature>
<dbReference type="InterPro" id="IPR045861">
    <property type="entry name" value="CorA_cytoplasmic_dom"/>
</dbReference>
<dbReference type="STRING" id="2020962.A0A2N1JEB0"/>
<dbReference type="SUPFAM" id="SSF55979">
    <property type="entry name" value="DNA clamp"/>
    <property type="match status" value="2"/>
</dbReference>
<evidence type="ECO:0000256" key="1">
    <source>
        <dbReference type="ARBA" id="ARBA00004123"/>
    </source>
</evidence>
<dbReference type="EMBL" id="KZ454988">
    <property type="protein sequence ID" value="PKI84887.1"/>
    <property type="molecule type" value="Genomic_DNA"/>
</dbReference>
<dbReference type="Gene3D" id="3.30.460.20">
    <property type="entry name" value="CorA soluble domain-like"/>
    <property type="match status" value="1"/>
</dbReference>
<name>A0A2N1JEB0_9BASI</name>
<dbReference type="Gene3D" id="1.20.58.340">
    <property type="entry name" value="Magnesium transport protein CorA, transmembrane region"/>
    <property type="match status" value="1"/>
</dbReference>
<dbReference type="GO" id="GO:0019985">
    <property type="term" value="P:translesion synthesis"/>
    <property type="evidence" value="ECO:0007669"/>
    <property type="project" value="TreeGrafter"/>
</dbReference>
<feature type="region of interest" description="Disordered" evidence="8">
    <location>
        <begin position="21"/>
        <end position="57"/>
    </location>
</feature>
<evidence type="ECO:0000313" key="12">
    <source>
        <dbReference type="Proteomes" id="UP000232875"/>
    </source>
</evidence>
<gene>
    <name evidence="11" type="primary">POL30</name>
    <name evidence="11" type="ORF">MVES_001048</name>
</gene>
<dbReference type="Proteomes" id="UP000232875">
    <property type="component" value="Unassembled WGS sequence"/>
</dbReference>
<dbReference type="PROSITE" id="PS00293">
    <property type="entry name" value="PCNA_2"/>
    <property type="match status" value="1"/>
</dbReference>
<dbReference type="AlphaFoldDB" id="A0A2N1JEB0"/>
<dbReference type="GO" id="GO:0006298">
    <property type="term" value="P:mismatch repair"/>
    <property type="evidence" value="ECO:0007669"/>
    <property type="project" value="TreeGrafter"/>
</dbReference>
<dbReference type="GO" id="GO:0043626">
    <property type="term" value="C:PCNA complex"/>
    <property type="evidence" value="ECO:0007669"/>
    <property type="project" value="TreeGrafter"/>
</dbReference>
<comment type="subcellular location">
    <subcellularLocation>
        <location evidence="1 6">Nucleus</location>
    </subcellularLocation>
</comment>
<feature type="compositionally biased region" description="Low complexity" evidence="8">
    <location>
        <begin position="147"/>
        <end position="156"/>
    </location>
</feature>
<dbReference type="InterPro" id="IPR046938">
    <property type="entry name" value="DNA_clamp_sf"/>
</dbReference>
<keyword evidence="3 7" id="KW-0235">DNA replication</keyword>
<dbReference type="Pfam" id="PF00705">
    <property type="entry name" value="PCNA_N"/>
    <property type="match status" value="1"/>
</dbReference>
<dbReference type="OrthoDB" id="534348at2759"/>
<evidence type="ECO:0000256" key="2">
    <source>
        <dbReference type="ARBA" id="ARBA00010462"/>
    </source>
</evidence>
<evidence type="ECO:0000259" key="10">
    <source>
        <dbReference type="Pfam" id="PF02747"/>
    </source>
</evidence>
<feature type="region of interest" description="Disordered" evidence="8">
    <location>
        <begin position="881"/>
        <end position="925"/>
    </location>
</feature>
<dbReference type="SUPFAM" id="SSF143865">
    <property type="entry name" value="CorA soluble domain-like"/>
    <property type="match status" value="1"/>
</dbReference>
<evidence type="ECO:0000256" key="6">
    <source>
        <dbReference type="RuleBase" id="RU000641"/>
    </source>
</evidence>
<evidence type="ECO:0000256" key="5">
    <source>
        <dbReference type="ARBA" id="ARBA00023242"/>
    </source>
</evidence>
<dbReference type="InterPro" id="IPR000730">
    <property type="entry name" value="Pr_cel_nuc_antig"/>
</dbReference>
<dbReference type="InterPro" id="IPR022659">
    <property type="entry name" value="Pr_cel_nuc_antig_CS"/>
</dbReference>
<keyword evidence="12" id="KW-1185">Reference proteome</keyword>
<dbReference type="NCBIfam" id="TIGR00590">
    <property type="entry name" value="pcna"/>
    <property type="match status" value="1"/>
</dbReference>
<feature type="domain" description="Proliferating cell nuclear antigen PCNA N-terminal" evidence="9">
    <location>
        <begin position="725"/>
        <end position="826"/>
    </location>
</feature>
<evidence type="ECO:0000259" key="9">
    <source>
        <dbReference type="Pfam" id="PF00705"/>
    </source>
</evidence>
<dbReference type="CDD" id="cd00577">
    <property type="entry name" value="PCNA"/>
    <property type="match status" value="1"/>
</dbReference>
<evidence type="ECO:0000256" key="4">
    <source>
        <dbReference type="ARBA" id="ARBA00023125"/>
    </source>
</evidence>
<feature type="domain" description="Proliferating cell nuclear antigen PCNA C-terminal" evidence="10">
    <location>
        <begin position="931"/>
        <end position="989"/>
    </location>
</feature>
<dbReference type="Pfam" id="PF02747">
    <property type="entry name" value="PCNA_C"/>
    <property type="match status" value="2"/>
</dbReference>
<feature type="region of interest" description="Disordered" evidence="8">
    <location>
        <begin position="91"/>
        <end position="168"/>
    </location>
</feature>
<keyword evidence="4 7" id="KW-0238">DNA-binding</keyword>
<feature type="compositionally biased region" description="Low complexity" evidence="8">
    <location>
        <begin position="116"/>
        <end position="131"/>
    </location>
</feature>
<dbReference type="InterPro" id="IPR022649">
    <property type="entry name" value="Pr_cel_nuc_antig_C"/>
</dbReference>
<dbReference type="GO" id="GO:0030337">
    <property type="term" value="F:DNA polymerase processivity factor activity"/>
    <property type="evidence" value="ECO:0007669"/>
    <property type="project" value="InterPro"/>
</dbReference>
<dbReference type="FunFam" id="3.70.10.10:FF:000001">
    <property type="entry name" value="Proliferating cell nuclear antigen"/>
    <property type="match status" value="1"/>
</dbReference>
<dbReference type="GO" id="GO:0006275">
    <property type="term" value="P:regulation of DNA replication"/>
    <property type="evidence" value="ECO:0007669"/>
    <property type="project" value="InterPro"/>
</dbReference>
<dbReference type="PRINTS" id="PR00339">
    <property type="entry name" value="PCNACYCLIN"/>
</dbReference>
<organism evidence="11 12">
    <name type="scientific">Malassezia vespertilionis</name>
    <dbReference type="NCBI Taxonomy" id="2020962"/>
    <lineage>
        <taxon>Eukaryota</taxon>
        <taxon>Fungi</taxon>
        <taxon>Dikarya</taxon>
        <taxon>Basidiomycota</taxon>
        <taxon>Ustilaginomycotina</taxon>
        <taxon>Malasseziomycetes</taxon>
        <taxon>Malasseziales</taxon>
        <taxon>Malasseziaceae</taxon>
        <taxon>Malassezia</taxon>
    </lineage>
</organism>
<feature type="compositionally biased region" description="Basic residues" evidence="8">
    <location>
        <begin position="91"/>
        <end position="104"/>
    </location>
</feature>
<sequence>MKEEPKAELSSRLPPILRAPFWRRSPPAAAPDREKIEMADMPLQAAEKDKDVPNKTPRLQFAHAHMRVHPQDLPYEYDPDELYRGLDSHVTAHRTRRRQERRKAPRLDTDDEDASDSSTSSSSSNESNAAAHAFSRIRALFGDDSDSSGTDSSTSSSDDESDGGTIAGGATEFTLYVPTAPNVNPDFSSQSWRAVEKQLLRYFQYFSQDDGHGGDLGAPHELDLSQDKPLFGLRATQEEDVVAPQVQDMEMVKPEGDFEKMGMHDTWYNQERNTGKHMSDMPLASYFRGATGDLTKSPMPFSGQYTPRRSTFRSVLKTPRDPIIPEEAEIDELDIPILGEPMLALPPELEQNQAADATTIASSIPASPPLLMRANPWWLDICCPTYKTMQQLSQHFPLHPLTVEDILKQEQREKVENYDRLGYYFVVIRALDEQYFRFHNNTSEASDGEKGADISPAALQARFEKKLIHDPLRQELTNSSVNLEICKDKQGKEGLEGLAAGSVSLYLFSFEDMKKYTDHVRAKLMHELLIGNHNADWIVHGLYDAVVDVFAPYVYFLQMQVANIEALSNDMSVSPFVKRPPRTVLGRLIKWIQSLFRKKNPLAGTALEGGDEQDTQYAMYLTKRSKKSPLFSTADALLQSQFILSLSHTREIVTGLSRLLSPKIDVLRGIEKRLADSSHDFYDDNIILLYMEDIFDHVASMVAQLHERDKALTHTHWSFLTRSPIKDLVEHANFDCNEEGLAMDSSHVALSAVELRADGFEEYRCDRPMSIGVAITSLTKVMRSAQNNDILNMRKADNADSLHLVFEGASSDRIGEFDLKLMDIDTEHLGIPDTEYDAVVKLSSNEFARICRDLSNVGESVKITITKEGVTFSTEGEIGDARMTLKQGSGSATSYDDDDEEAGLDGDGEEKPLKKRKTGASSSVSGGVVPVEIQLEKAVALTFSVQYLVNFTKAAPLSSAVTLHMADKVPLMVEFAFENGHVRYYLAPKLAETDED</sequence>
<dbReference type="PANTHER" id="PTHR11352">
    <property type="entry name" value="PROLIFERATING CELL NUCLEAR ANTIGEN"/>
    <property type="match status" value="1"/>
</dbReference>
<comment type="similarity">
    <text evidence="2 7">Belongs to the PCNA family.</text>
</comment>
<dbReference type="HAMAP" id="MF_00317">
    <property type="entry name" value="DNApol_clamp_arch"/>
    <property type="match status" value="1"/>
</dbReference>
<feature type="domain" description="Proliferating cell nuclear antigen PCNA C-terminal" evidence="10">
    <location>
        <begin position="830"/>
        <end position="891"/>
    </location>
</feature>
<keyword evidence="5 6" id="KW-0539">Nucleus</keyword>
<feature type="region of interest" description="Disordered" evidence="8">
    <location>
        <begin position="62"/>
        <end position="81"/>
    </location>
</feature>
<dbReference type="PANTHER" id="PTHR11352:SF0">
    <property type="entry name" value="PROLIFERATING CELL NUCLEAR ANTIGEN"/>
    <property type="match status" value="1"/>
</dbReference>
<reference evidence="11 12" key="1">
    <citation type="submission" date="2017-10" db="EMBL/GenBank/DDBJ databases">
        <title>A novel species of cold-tolerant Malassezia isolated from bats.</title>
        <authorList>
            <person name="Lorch J.M."/>
            <person name="Palmer J.M."/>
            <person name="Vanderwolf K.J."/>
            <person name="Schmidt K.Z."/>
            <person name="Verant M.L."/>
            <person name="Weller T.J."/>
            <person name="Blehert D.S."/>
        </authorList>
    </citation>
    <scope>NUCLEOTIDE SEQUENCE [LARGE SCALE GENOMIC DNA]</scope>
    <source>
        <strain evidence="11 12">NWHC:44797-103</strain>
    </source>
</reference>
<comment type="function">
    <text evidence="6">This protein is an auxiliary protein of DNA polymerase delta and is involved in the control of eukaryotic DNA replication by increasing the polymerase's processivity during elongation of the leading strand.</text>
</comment>
<proteinExistence type="inferred from homology"/>
<dbReference type="Gene3D" id="3.70.10.10">
    <property type="match status" value="1"/>
</dbReference>
<evidence type="ECO:0000256" key="8">
    <source>
        <dbReference type="SAM" id="MobiDB-lite"/>
    </source>
</evidence>
<dbReference type="GO" id="GO:0006272">
    <property type="term" value="P:leading strand elongation"/>
    <property type="evidence" value="ECO:0007669"/>
    <property type="project" value="TreeGrafter"/>
</dbReference>
<protein>
    <recommendedName>
        <fullName evidence="6">DNA sliding clamp PCNA</fullName>
    </recommendedName>
</protein>
<evidence type="ECO:0000256" key="3">
    <source>
        <dbReference type="ARBA" id="ARBA00022705"/>
    </source>
</evidence>
<dbReference type="GO" id="GO:0003677">
    <property type="term" value="F:DNA binding"/>
    <property type="evidence" value="ECO:0007669"/>
    <property type="project" value="UniProtKB-KW"/>
</dbReference>
<evidence type="ECO:0000256" key="7">
    <source>
        <dbReference type="RuleBase" id="RU003671"/>
    </source>
</evidence>